<feature type="compositionally biased region" description="Polar residues" evidence="1">
    <location>
        <begin position="44"/>
        <end position="53"/>
    </location>
</feature>
<feature type="region of interest" description="Disordered" evidence="1">
    <location>
        <begin position="228"/>
        <end position="262"/>
    </location>
</feature>
<protein>
    <submittedName>
        <fullName evidence="2">Uncharacterized protein</fullName>
    </submittedName>
</protein>
<evidence type="ECO:0000313" key="2">
    <source>
        <dbReference type="EMBL" id="TNN56688.1"/>
    </source>
</evidence>
<gene>
    <name evidence="2" type="ORF">EYF80_033115</name>
</gene>
<dbReference type="Proteomes" id="UP000314294">
    <property type="component" value="Unassembled WGS sequence"/>
</dbReference>
<proteinExistence type="predicted"/>
<feature type="region of interest" description="Disordered" evidence="1">
    <location>
        <begin position="41"/>
        <end position="61"/>
    </location>
</feature>
<keyword evidence="3" id="KW-1185">Reference proteome</keyword>
<evidence type="ECO:0000256" key="1">
    <source>
        <dbReference type="SAM" id="MobiDB-lite"/>
    </source>
</evidence>
<accession>A0A4Z2GSP8</accession>
<comment type="caution">
    <text evidence="2">The sequence shown here is derived from an EMBL/GenBank/DDBJ whole genome shotgun (WGS) entry which is preliminary data.</text>
</comment>
<reference evidence="2 3" key="1">
    <citation type="submission" date="2019-03" db="EMBL/GenBank/DDBJ databases">
        <title>First draft genome of Liparis tanakae, snailfish: a comprehensive survey of snailfish specific genes.</title>
        <authorList>
            <person name="Kim W."/>
            <person name="Song I."/>
            <person name="Jeong J.-H."/>
            <person name="Kim D."/>
            <person name="Kim S."/>
            <person name="Ryu S."/>
            <person name="Song J.Y."/>
            <person name="Lee S.K."/>
        </authorList>
    </citation>
    <scope>NUCLEOTIDE SEQUENCE [LARGE SCALE GENOMIC DNA]</scope>
    <source>
        <tissue evidence="2">Muscle</tissue>
    </source>
</reference>
<evidence type="ECO:0000313" key="3">
    <source>
        <dbReference type="Proteomes" id="UP000314294"/>
    </source>
</evidence>
<dbReference type="EMBL" id="SRLO01000423">
    <property type="protein sequence ID" value="TNN56688.1"/>
    <property type="molecule type" value="Genomic_DNA"/>
</dbReference>
<feature type="region of interest" description="Disordered" evidence="1">
    <location>
        <begin position="1"/>
        <end position="21"/>
    </location>
</feature>
<organism evidence="2 3">
    <name type="scientific">Liparis tanakae</name>
    <name type="common">Tanaka's snailfish</name>
    <dbReference type="NCBI Taxonomy" id="230148"/>
    <lineage>
        <taxon>Eukaryota</taxon>
        <taxon>Metazoa</taxon>
        <taxon>Chordata</taxon>
        <taxon>Craniata</taxon>
        <taxon>Vertebrata</taxon>
        <taxon>Euteleostomi</taxon>
        <taxon>Actinopterygii</taxon>
        <taxon>Neopterygii</taxon>
        <taxon>Teleostei</taxon>
        <taxon>Neoteleostei</taxon>
        <taxon>Acanthomorphata</taxon>
        <taxon>Eupercaria</taxon>
        <taxon>Perciformes</taxon>
        <taxon>Cottioidei</taxon>
        <taxon>Cottales</taxon>
        <taxon>Liparidae</taxon>
        <taxon>Liparis</taxon>
    </lineage>
</organism>
<dbReference type="AlphaFoldDB" id="A0A4Z2GSP8"/>
<name>A0A4Z2GSP8_9TELE</name>
<sequence>MHREGGGAIEARPCEAGGTEKEAWPLGKEARCRPEAGCRKQGQGVRTQDQLPTQPLPEIQPPVLFPGGGLMTQMTCRLWVHADEDQTPGVREFIQTDVEQPRPTQSIRWGIVVSVGREAKPKGGHMDLPLLPEDLAEDSRRLGGSNSRCLPLGPASGLSIHVEHPRVFTHSGHSQSCRGLRGFGWRRSLCTALRCCGVAGLYREGAPDPPQMVLLIGFVDRVARTEQRNTASRWAEEAEEEEEGEEEEQVHMSKISCERDAH</sequence>
<feature type="compositionally biased region" description="Acidic residues" evidence="1">
    <location>
        <begin position="237"/>
        <end position="248"/>
    </location>
</feature>